<proteinExistence type="predicted"/>
<sequence length="123" mass="14582">MQILEEYQNKLLEIYKTEDFAEHSFRTPFENLLNALKPKEIKIIHEPKSEKGQGSIRPDFKVYKLVDKEKELSYNHLIGFIECKNLDVDLDKEFKIIHEPKSEKGQGSIRPDFKVYKLVDKEK</sequence>
<comment type="caution">
    <text evidence="1">The sequence shown here is derived from an EMBL/GenBank/DDBJ whole genome shotgun (WGS) entry which is preliminary data.</text>
</comment>
<evidence type="ECO:0000313" key="1">
    <source>
        <dbReference type="EMBL" id="PHY90360.1"/>
    </source>
</evidence>
<evidence type="ECO:0008006" key="3">
    <source>
        <dbReference type="Google" id="ProtNLM"/>
    </source>
</evidence>
<evidence type="ECO:0000313" key="2">
    <source>
        <dbReference type="Proteomes" id="UP000237472"/>
    </source>
</evidence>
<organism evidence="1 2">
    <name type="scientific">Campylobacter vulpis</name>
    <dbReference type="NCBI Taxonomy" id="1655500"/>
    <lineage>
        <taxon>Bacteria</taxon>
        <taxon>Pseudomonadati</taxon>
        <taxon>Campylobacterota</taxon>
        <taxon>Epsilonproteobacteria</taxon>
        <taxon>Campylobacterales</taxon>
        <taxon>Campylobacteraceae</taxon>
        <taxon>Campylobacter</taxon>
    </lineage>
</organism>
<dbReference type="EMBL" id="LDWY01000065">
    <property type="protein sequence ID" value="PHY90360.1"/>
    <property type="molecule type" value="Genomic_DNA"/>
</dbReference>
<gene>
    <name evidence="1" type="ORF">AA994_05535</name>
</gene>
<dbReference type="Proteomes" id="UP000237472">
    <property type="component" value="Unassembled WGS sequence"/>
</dbReference>
<dbReference type="AlphaFoldDB" id="A0A2G4R1E4"/>
<feature type="non-terminal residue" evidence="1">
    <location>
        <position position="123"/>
    </location>
</feature>
<accession>A0A2G4R1E4</accession>
<name>A0A2G4R1E4_9BACT</name>
<reference evidence="2" key="1">
    <citation type="submission" date="2015-06" db="EMBL/GenBank/DDBJ databases">
        <authorList>
            <person name="Parisi A."/>
            <person name="Chiara M."/>
            <person name="Florio D."/>
            <person name="Miccolupo A."/>
            <person name="Manzari C."/>
            <person name="Mion D."/>
            <person name="Caruso M."/>
            <person name="D'erchia A.M."/>
            <person name="Zanoni R."/>
        </authorList>
    </citation>
    <scope>NUCLEOTIDE SEQUENCE [LARGE SCALE GENOMIC DNA]</scope>
    <source>
        <strain evidence="2">73/13</strain>
    </source>
</reference>
<dbReference type="RefSeq" id="WP_245821625.1">
    <property type="nucleotide sequence ID" value="NZ_LDWY01000065.1"/>
</dbReference>
<protein>
    <recommendedName>
        <fullName evidence="3">DNA methyltransferase</fullName>
    </recommendedName>
</protein>